<proteinExistence type="predicted"/>
<evidence type="ECO:0000256" key="1">
    <source>
        <dbReference type="SAM" id="MobiDB-lite"/>
    </source>
</evidence>
<dbReference type="AlphaFoldDB" id="A0A7X0LKR6"/>
<feature type="compositionally biased region" description="Basic and acidic residues" evidence="1">
    <location>
        <begin position="198"/>
        <end position="227"/>
    </location>
</feature>
<gene>
    <name evidence="3" type="ORF">HNQ40_001707</name>
</gene>
<keyword evidence="2" id="KW-0812">Transmembrane</keyword>
<feature type="region of interest" description="Disordered" evidence="1">
    <location>
        <begin position="174"/>
        <end position="227"/>
    </location>
</feature>
<keyword evidence="2" id="KW-1133">Transmembrane helix</keyword>
<comment type="caution">
    <text evidence="3">The sequence shown here is derived from an EMBL/GenBank/DDBJ whole genome shotgun (WGS) entry which is preliminary data.</text>
</comment>
<dbReference type="Proteomes" id="UP000541810">
    <property type="component" value="Unassembled WGS sequence"/>
</dbReference>
<reference evidence="3 4" key="1">
    <citation type="submission" date="2020-08" db="EMBL/GenBank/DDBJ databases">
        <title>Genomic Encyclopedia of Type Strains, Phase IV (KMG-IV): sequencing the most valuable type-strain genomes for metagenomic binning, comparative biology and taxonomic classification.</title>
        <authorList>
            <person name="Goeker M."/>
        </authorList>
    </citation>
    <scope>NUCLEOTIDE SEQUENCE [LARGE SCALE GENOMIC DNA]</scope>
    <source>
        <strain evidence="3 4">DSM 103725</strain>
    </source>
</reference>
<sequence length="227" mass="24770">MIQQYWSQQGPRTLWLVTLGVAAIIGASALLTLTDTHAADERVDDIAKKLRVRPAIEQPNNAQAQRGGHGRGWHGGGQAQATPSDPAGQATQRIRDRFLFMPPPPQGFRNVQGVLGDRVLYPGGQSFGLGENAMGATVVAIGTNWVELLHEEQTITIDIFRGVERGPELMRWDGEAADSSASSGNQAQGQMNGNNSGRPDRSWRQRDRGERGERGSRGDRSGRPRER</sequence>
<feature type="transmembrane region" description="Helical" evidence="2">
    <location>
        <begin position="12"/>
        <end position="33"/>
    </location>
</feature>
<evidence type="ECO:0000256" key="2">
    <source>
        <dbReference type="SAM" id="Phobius"/>
    </source>
</evidence>
<organism evidence="3 4">
    <name type="scientific">Algisphaera agarilytica</name>
    <dbReference type="NCBI Taxonomy" id="1385975"/>
    <lineage>
        <taxon>Bacteria</taxon>
        <taxon>Pseudomonadati</taxon>
        <taxon>Planctomycetota</taxon>
        <taxon>Phycisphaerae</taxon>
        <taxon>Phycisphaerales</taxon>
        <taxon>Phycisphaeraceae</taxon>
        <taxon>Algisphaera</taxon>
    </lineage>
</organism>
<feature type="compositionally biased region" description="Low complexity" evidence="1">
    <location>
        <begin position="177"/>
        <end position="197"/>
    </location>
</feature>
<keyword evidence="4" id="KW-1185">Reference proteome</keyword>
<dbReference type="EMBL" id="JACHGY010000001">
    <property type="protein sequence ID" value="MBB6429901.1"/>
    <property type="molecule type" value="Genomic_DNA"/>
</dbReference>
<name>A0A7X0LKR6_9BACT</name>
<keyword evidence="2" id="KW-0472">Membrane</keyword>
<evidence type="ECO:0000313" key="3">
    <source>
        <dbReference type="EMBL" id="MBB6429901.1"/>
    </source>
</evidence>
<evidence type="ECO:0000313" key="4">
    <source>
        <dbReference type="Proteomes" id="UP000541810"/>
    </source>
</evidence>
<protein>
    <submittedName>
        <fullName evidence="3">Uncharacterized protein</fullName>
    </submittedName>
</protein>
<dbReference type="RefSeq" id="WP_184677457.1">
    <property type="nucleotide sequence ID" value="NZ_JACHGY010000001.1"/>
</dbReference>
<accession>A0A7X0LKR6</accession>
<feature type="region of interest" description="Disordered" evidence="1">
    <location>
        <begin position="54"/>
        <end position="89"/>
    </location>
</feature>